<keyword evidence="1" id="KW-0805">Transcription regulation</keyword>
<evidence type="ECO:0000313" key="4">
    <source>
        <dbReference type="EMBL" id="OJG91506.1"/>
    </source>
</evidence>
<reference evidence="4 5" key="1">
    <citation type="submission" date="2014-12" db="EMBL/GenBank/DDBJ databases">
        <title>Draft genome sequences of 29 type strains of Enterococci.</title>
        <authorList>
            <person name="Zhong Z."/>
            <person name="Sun Z."/>
            <person name="Liu W."/>
            <person name="Zhang W."/>
            <person name="Zhang H."/>
        </authorList>
    </citation>
    <scope>NUCLEOTIDE SEQUENCE [LARGE SCALE GENOMIC DNA]</scope>
    <source>
        <strain evidence="4 5">DSM 22801</strain>
    </source>
</reference>
<dbReference type="InterPro" id="IPR050661">
    <property type="entry name" value="BglG_antiterminators"/>
</dbReference>
<evidence type="ECO:0000256" key="2">
    <source>
        <dbReference type="ARBA" id="ARBA00023163"/>
    </source>
</evidence>
<protein>
    <recommendedName>
        <fullName evidence="3">Mga helix-turn-helix domain-containing protein</fullName>
    </recommendedName>
</protein>
<proteinExistence type="predicted"/>
<evidence type="ECO:0000313" key="5">
    <source>
        <dbReference type="Proteomes" id="UP000183039"/>
    </source>
</evidence>
<keyword evidence="2" id="KW-0804">Transcription</keyword>
<dbReference type="Pfam" id="PF05043">
    <property type="entry name" value="Mga"/>
    <property type="match status" value="1"/>
</dbReference>
<feature type="domain" description="Mga helix-turn-helix" evidence="3">
    <location>
        <begin position="88"/>
        <end position="171"/>
    </location>
</feature>
<comment type="caution">
    <text evidence="4">The sequence shown here is derived from an EMBL/GenBank/DDBJ whole genome shotgun (WGS) entry which is preliminary data.</text>
</comment>
<gene>
    <name evidence="4" type="ORF">RV15_GL000592</name>
</gene>
<dbReference type="InterPro" id="IPR007737">
    <property type="entry name" value="Mga_HTH"/>
</dbReference>
<dbReference type="PANTHER" id="PTHR30185:SF18">
    <property type="entry name" value="TRANSCRIPTIONAL REGULATOR MTLR"/>
    <property type="match status" value="1"/>
</dbReference>
<dbReference type="AlphaFoldDB" id="A0AA91GH46"/>
<organism evidence="4 5">
    <name type="scientific">Enterococcus silesiacus</name>
    <dbReference type="NCBI Taxonomy" id="332949"/>
    <lineage>
        <taxon>Bacteria</taxon>
        <taxon>Bacillati</taxon>
        <taxon>Bacillota</taxon>
        <taxon>Bacilli</taxon>
        <taxon>Lactobacillales</taxon>
        <taxon>Enterococcaceae</taxon>
        <taxon>Enterococcus</taxon>
    </lineage>
</organism>
<evidence type="ECO:0000259" key="3">
    <source>
        <dbReference type="Pfam" id="PF05043"/>
    </source>
</evidence>
<accession>A0AA91GH46</accession>
<dbReference type="PANTHER" id="PTHR30185">
    <property type="entry name" value="CRYPTIC BETA-GLUCOSIDE BGL OPERON ANTITERMINATOR"/>
    <property type="match status" value="1"/>
</dbReference>
<dbReference type="EMBL" id="JXLC01000013">
    <property type="protein sequence ID" value="OJG91506.1"/>
    <property type="molecule type" value="Genomic_DNA"/>
</dbReference>
<evidence type="ECO:0000256" key="1">
    <source>
        <dbReference type="ARBA" id="ARBA00023015"/>
    </source>
</evidence>
<dbReference type="Proteomes" id="UP000183039">
    <property type="component" value="Unassembled WGS sequence"/>
</dbReference>
<name>A0AA91GH46_9ENTE</name>
<sequence>METVFMKKNETLRFELLKQLLYAKAGTTTQQMMDSFNISSKTFYRYKKQLVDDLDTVFIHGQVTIKKRKLFYIVELAPSLTFSYVLDSMRLYYIRISQKFSILEALLKRHYISVEALAQDLNLSPSHVYSNLTFLNKLLRPFDLTISFSPSIYKTNFQGAELNIRALGFVLFWNVYKGVEWPFEKTPSSYQTLPLAVNDQRLSPSQQTRLRYFQNVTYWRALYRKKSLTLSQEFKDYLVYFETVAPTKLFSSLENVDLEQVNEKDEAYFFGFLSRFLIANIDSVEERQVITQSLAQSKLPLAELTTCTLDKLLAKYKVRLSSDSYLENYYLLIICLIYIRFIGINFRKFLVDDTTVSKANWFSSDESSYRSFVKETLGKEPLLRKHMNAGLVSFMAKFFNSILKSGEREAKLLIFIQHSNNHFIYDFVKNNLLTIFGDSTLEFTFDVDDADVIISDAFEGEDSNERTFHFEHSHDQISWRELILFISGKIYALHNA</sequence>